<dbReference type="RefSeq" id="WP_305022813.1">
    <property type="nucleotide sequence ID" value="NZ_JAUQTB010000002.1"/>
</dbReference>
<evidence type="ECO:0000256" key="5">
    <source>
        <dbReference type="SAM" id="SignalP"/>
    </source>
</evidence>
<keyword evidence="4" id="KW-0788">Thiol protease</keyword>
<evidence type="ECO:0000313" key="8">
    <source>
        <dbReference type="Proteomes" id="UP001240171"/>
    </source>
</evidence>
<feature type="chain" id="PRO_5045254962" evidence="5">
    <location>
        <begin position="25"/>
        <end position="160"/>
    </location>
</feature>
<dbReference type="InterPro" id="IPR000064">
    <property type="entry name" value="NLP_P60_dom"/>
</dbReference>
<keyword evidence="8" id="KW-1185">Reference proteome</keyword>
<dbReference type="Proteomes" id="UP001240171">
    <property type="component" value="Unassembled WGS sequence"/>
</dbReference>
<evidence type="ECO:0000256" key="4">
    <source>
        <dbReference type="ARBA" id="ARBA00022807"/>
    </source>
</evidence>
<feature type="signal peptide" evidence="5">
    <location>
        <begin position="1"/>
        <end position="24"/>
    </location>
</feature>
<dbReference type="Gene3D" id="3.90.1720.10">
    <property type="entry name" value="endopeptidase domain like (from Nostoc punctiforme)"/>
    <property type="match status" value="1"/>
</dbReference>
<keyword evidence="5" id="KW-0732">Signal</keyword>
<dbReference type="PANTHER" id="PTHR47053:SF1">
    <property type="entry name" value="MUREIN DD-ENDOPEPTIDASE MEPH-RELATED"/>
    <property type="match status" value="1"/>
</dbReference>
<sequence>MFKKMTIASIMALSLLTAASTVMPASSVSANEAYAAHGSQIVKTAKSYMGKVIYKFGTRNPSKLMFDCSSFTQYVFKKNGISIPWGSQAQAKVGKRVSSKSKLAVGDLVMFSVGNPGKINHVGIYIGNGQFISNTKSGGVSINSMNKGYWGSRYITGRHY</sequence>
<keyword evidence="2" id="KW-0645">Protease</keyword>
<evidence type="ECO:0000256" key="2">
    <source>
        <dbReference type="ARBA" id="ARBA00022670"/>
    </source>
</evidence>
<comment type="caution">
    <text evidence="7">The sequence shown here is derived from an EMBL/GenBank/DDBJ whole genome shotgun (WGS) entry which is preliminary data.</text>
</comment>
<gene>
    <name evidence="7" type="ORF">Q5741_04180</name>
</gene>
<dbReference type="Pfam" id="PF00877">
    <property type="entry name" value="NLPC_P60"/>
    <property type="match status" value="1"/>
</dbReference>
<name>A0ABT9CDD7_9BACL</name>
<reference evidence="7 8" key="1">
    <citation type="submission" date="2023-07" db="EMBL/GenBank/DDBJ databases">
        <title>Paenibacillus sp. JX-17 nov. isolated from soil.</title>
        <authorList>
            <person name="Wan Y."/>
            <person name="Liu B."/>
        </authorList>
    </citation>
    <scope>NUCLEOTIDE SEQUENCE [LARGE SCALE GENOMIC DNA]</scope>
    <source>
        <strain evidence="7 8">JX-17</strain>
    </source>
</reference>
<evidence type="ECO:0000256" key="3">
    <source>
        <dbReference type="ARBA" id="ARBA00022801"/>
    </source>
</evidence>
<organism evidence="7 8">
    <name type="scientific">Paenibacillus lacisoli</name>
    <dbReference type="NCBI Taxonomy" id="3064525"/>
    <lineage>
        <taxon>Bacteria</taxon>
        <taxon>Bacillati</taxon>
        <taxon>Bacillota</taxon>
        <taxon>Bacilli</taxon>
        <taxon>Bacillales</taxon>
        <taxon>Paenibacillaceae</taxon>
        <taxon>Paenibacillus</taxon>
    </lineage>
</organism>
<feature type="domain" description="NlpC/P60" evidence="6">
    <location>
        <begin position="35"/>
        <end position="160"/>
    </location>
</feature>
<keyword evidence="3" id="KW-0378">Hydrolase</keyword>
<dbReference type="PROSITE" id="PS51935">
    <property type="entry name" value="NLPC_P60"/>
    <property type="match status" value="1"/>
</dbReference>
<accession>A0ABT9CDD7</accession>
<evidence type="ECO:0000313" key="7">
    <source>
        <dbReference type="EMBL" id="MDO7905608.1"/>
    </source>
</evidence>
<evidence type="ECO:0000256" key="1">
    <source>
        <dbReference type="ARBA" id="ARBA00007074"/>
    </source>
</evidence>
<comment type="similarity">
    <text evidence="1">Belongs to the peptidase C40 family.</text>
</comment>
<dbReference type="InterPro" id="IPR051202">
    <property type="entry name" value="Peptidase_C40"/>
</dbReference>
<dbReference type="EMBL" id="JAUQTB010000002">
    <property type="protein sequence ID" value="MDO7905608.1"/>
    <property type="molecule type" value="Genomic_DNA"/>
</dbReference>
<dbReference type="InterPro" id="IPR038765">
    <property type="entry name" value="Papain-like_cys_pep_sf"/>
</dbReference>
<dbReference type="SUPFAM" id="SSF54001">
    <property type="entry name" value="Cysteine proteinases"/>
    <property type="match status" value="1"/>
</dbReference>
<protein>
    <submittedName>
        <fullName evidence="7">C40 family peptidase</fullName>
    </submittedName>
</protein>
<evidence type="ECO:0000259" key="6">
    <source>
        <dbReference type="PROSITE" id="PS51935"/>
    </source>
</evidence>
<proteinExistence type="inferred from homology"/>
<dbReference type="PANTHER" id="PTHR47053">
    <property type="entry name" value="MUREIN DD-ENDOPEPTIDASE MEPH-RELATED"/>
    <property type="match status" value="1"/>
</dbReference>